<reference evidence="2 3" key="1">
    <citation type="submission" date="2018-05" db="EMBL/GenBank/DDBJ databases">
        <title>Complete Genome Sequences of Extremely Thermoacidophilic, Metal-Mobilizing Type-Strain Members of the Archaeal Family Sulfolobaceae: Acidianus brierleyi DSM-1651T, Acidianus sulfidivorans DSM-18786T, Metallosphaera hakonensis DSM-7519T, and Metallosphaera prunae DSM-10039T.</title>
        <authorList>
            <person name="Counts J.A."/>
            <person name="Kelly R.M."/>
        </authorList>
    </citation>
    <scope>NUCLEOTIDE SEQUENCE [LARGE SCALE GENOMIC DNA]</scope>
    <source>
        <strain evidence="2 3">DSM 1651</strain>
    </source>
</reference>
<organism evidence="2 3">
    <name type="scientific">Acidianus brierleyi</name>
    <dbReference type="NCBI Taxonomy" id="41673"/>
    <lineage>
        <taxon>Archaea</taxon>
        <taxon>Thermoproteota</taxon>
        <taxon>Thermoprotei</taxon>
        <taxon>Sulfolobales</taxon>
        <taxon>Sulfolobaceae</taxon>
        <taxon>Acidianus</taxon>
    </lineage>
</organism>
<feature type="transmembrane region" description="Helical" evidence="1">
    <location>
        <begin position="177"/>
        <end position="196"/>
    </location>
</feature>
<dbReference type="EMBL" id="CP029289">
    <property type="protein sequence ID" value="AWR93248.1"/>
    <property type="molecule type" value="Genomic_DNA"/>
</dbReference>
<feature type="transmembrane region" description="Helical" evidence="1">
    <location>
        <begin position="29"/>
        <end position="47"/>
    </location>
</feature>
<evidence type="ECO:0000256" key="1">
    <source>
        <dbReference type="SAM" id="Phobius"/>
    </source>
</evidence>
<dbReference type="Proteomes" id="UP000248044">
    <property type="component" value="Chromosome"/>
</dbReference>
<feature type="transmembrane region" description="Helical" evidence="1">
    <location>
        <begin position="53"/>
        <end position="72"/>
    </location>
</feature>
<dbReference type="OrthoDB" id="44263at2157"/>
<accession>A0A2U9IB56</accession>
<feature type="transmembrane region" description="Helical" evidence="1">
    <location>
        <begin position="126"/>
        <end position="147"/>
    </location>
</feature>
<keyword evidence="1" id="KW-0812">Transmembrane</keyword>
<dbReference type="AlphaFoldDB" id="A0A2U9IB56"/>
<gene>
    <name evidence="2" type="ORF">DFR85_00100</name>
</gene>
<name>A0A2U9IB56_9CREN</name>
<feature type="transmembrane region" description="Helical" evidence="1">
    <location>
        <begin position="103"/>
        <end position="120"/>
    </location>
</feature>
<dbReference type="RefSeq" id="WP_110269133.1">
    <property type="nucleotide sequence ID" value="NZ_CP029289.2"/>
</dbReference>
<sequence>MTEKDLIIKSKELAKNTVMTEFRKALGKYYISWGTFPLSFGLAYFILNFLNLYSYISFSISITGILIFYILLSIRFFRKARKILNNFISIFGENSRKIHIFEYYIYPFLLIISFVFLGVGAFFFNIIFLIFGSTLYAISVDISLYFLYKTANGIKYYDILALITFTMLMTLSETRFIEFFSMIFGISWIFAGYKSLMEVIESD</sequence>
<proteinExistence type="predicted"/>
<keyword evidence="3" id="KW-1185">Reference proteome</keyword>
<dbReference type="KEGG" id="abri:DFR85_00100"/>
<evidence type="ECO:0000313" key="3">
    <source>
        <dbReference type="Proteomes" id="UP000248044"/>
    </source>
</evidence>
<protein>
    <submittedName>
        <fullName evidence="2">Uncharacterized protein</fullName>
    </submittedName>
</protein>
<keyword evidence="1" id="KW-0472">Membrane</keyword>
<keyword evidence="1" id="KW-1133">Transmembrane helix</keyword>
<dbReference type="GeneID" id="36830510"/>
<evidence type="ECO:0000313" key="2">
    <source>
        <dbReference type="EMBL" id="AWR93248.1"/>
    </source>
</evidence>